<dbReference type="AlphaFoldDB" id="A0A5J4UR37"/>
<sequence length="73" mass="8643">MAQWVWSPHCPSRVSRFDTPRSRPFIRIEQQLVLNFSTSGRTTVLAKIQKNKTESAQHQKKIWCWVLYQPMLA</sequence>
<evidence type="ECO:0000313" key="1">
    <source>
        <dbReference type="EMBL" id="KAA6372793.1"/>
    </source>
</evidence>
<accession>A0A5J4UR37</accession>
<proteinExistence type="predicted"/>
<dbReference type="Proteomes" id="UP000324800">
    <property type="component" value="Unassembled WGS sequence"/>
</dbReference>
<organism evidence="1 2">
    <name type="scientific">Streblomastix strix</name>
    <dbReference type="NCBI Taxonomy" id="222440"/>
    <lineage>
        <taxon>Eukaryota</taxon>
        <taxon>Metamonada</taxon>
        <taxon>Preaxostyla</taxon>
        <taxon>Oxymonadida</taxon>
        <taxon>Streblomastigidae</taxon>
        <taxon>Streblomastix</taxon>
    </lineage>
</organism>
<evidence type="ECO:0000313" key="2">
    <source>
        <dbReference type="Proteomes" id="UP000324800"/>
    </source>
</evidence>
<dbReference type="EMBL" id="SNRW01013288">
    <property type="protein sequence ID" value="KAA6372793.1"/>
    <property type="molecule type" value="Genomic_DNA"/>
</dbReference>
<gene>
    <name evidence="1" type="ORF">EZS28_031679</name>
</gene>
<name>A0A5J4UR37_9EUKA</name>
<comment type="caution">
    <text evidence="1">The sequence shown here is derived from an EMBL/GenBank/DDBJ whole genome shotgun (WGS) entry which is preliminary data.</text>
</comment>
<protein>
    <submittedName>
        <fullName evidence="1">Uncharacterized protein</fullName>
    </submittedName>
</protein>
<reference evidence="1 2" key="1">
    <citation type="submission" date="2019-03" db="EMBL/GenBank/DDBJ databases">
        <title>Single cell metagenomics reveals metabolic interactions within the superorganism composed of flagellate Streblomastix strix and complex community of Bacteroidetes bacteria on its surface.</title>
        <authorList>
            <person name="Treitli S.C."/>
            <person name="Kolisko M."/>
            <person name="Husnik F."/>
            <person name="Keeling P."/>
            <person name="Hampl V."/>
        </authorList>
    </citation>
    <scope>NUCLEOTIDE SEQUENCE [LARGE SCALE GENOMIC DNA]</scope>
    <source>
        <strain evidence="1">ST1C</strain>
    </source>
</reference>